<dbReference type="OrthoDB" id="288203at2759"/>
<dbReference type="PROSITE" id="PS01130">
    <property type="entry name" value="SLC26A"/>
    <property type="match status" value="1"/>
</dbReference>
<dbReference type="GO" id="GO:0008271">
    <property type="term" value="F:secondary active sulfate transmembrane transporter activity"/>
    <property type="evidence" value="ECO:0007669"/>
    <property type="project" value="InterPro"/>
</dbReference>
<keyword evidence="4 6" id="KW-0472">Membrane</keyword>
<feature type="transmembrane region" description="Helical" evidence="6">
    <location>
        <begin position="143"/>
        <end position="162"/>
    </location>
</feature>
<dbReference type="Proteomes" id="UP000178912">
    <property type="component" value="Unassembled WGS sequence"/>
</dbReference>
<evidence type="ECO:0000256" key="2">
    <source>
        <dbReference type="ARBA" id="ARBA00022692"/>
    </source>
</evidence>
<dbReference type="InterPro" id="IPR011547">
    <property type="entry name" value="SLC26A/SulP_dom"/>
</dbReference>
<feature type="transmembrane region" description="Helical" evidence="6">
    <location>
        <begin position="420"/>
        <end position="443"/>
    </location>
</feature>
<dbReference type="FunFam" id="3.30.750.24:FF:000024">
    <property type="entry name" value="Sulfate permease 2"/>
    <property type="match status" value="1"/>
</dbReference>
<feature type="domain" description="STAS" evidence="7">
    <location>
        <begin position="578"/>
        <end position="703"/>
    </location>
</feature>
<dbReference type="Gene3D" id="3.30.750.24">
    <property type="entry name" value="STAS domain"/>
    <property type="match status" value="1"/>
</dbReference>
<gene>
    <name evidence="8" type="ORF">RAG0_16172</name>
</gene>
<reference evidence="9" key="1">
    <citation type="submission" date="2016-03" db="EMBL/GenBank/DDBJ databases">
        <authorList>
            <person name="Guldener U."/>
        </authorList>
    </citation>
    <scope>NUCLEOTIDE SEQUENCE [LARGE SCALE GENOMIC DNA]</scope>
    <source>
        <strain evidence="9">04CH-RAC-A.6.1</strain>
    </source>
</reference>
<dbReference type="CDD" id="cd07042">
    <property type="entry name" value="STAS_SulP_like_sulfate_transporter"/>
    <property type="match status" value="1"/>
</dbReference>
<keyword evidence="2 6" id="KW-0812">Transmembrane</keyword>
<feature type="transmembrane region" description="Helical" evidence="6">
    <location>
        <begin position="120"/>
        <end position="137"/>
    </location>
</feature>
<feature type="transmembrane region" description="Helical" evidence="6">
    <location>
        <begin position="287"/>
        <end position="308"/>
    </location>
</feature>
<dbReference type="NCBIfam" id="TIGR00815">
    <property type="entry name" value="sulP"/>
    <property type="match status" value="1"/>
</dbReference>
<feature type="transmembrane region" description="Helical" evidence="6">
    <location>
        <begin position="174"/>
        <end position="194"/>
    </location>
</feature>
<dbReference type="PANTHER" id="PTHR11814">
    <property type="entry name" value="SULFATE TRANSPORTER"/>
    <property type="match status" value="1"/>
</dbReference>
<comment type="subcellular location">
    <subcellularLocation>
        <location evidence="1">Membrane</location>
        <topology evidence="1">Multi-pass membrane protein</topology>
    </subcellularLocation>
</comment>
<evidence type="ECO:0000256" key="1">
    <source>
        <dbReference type="ARBA" id="ARBA00004141"/>
    </source>
</evidence>
<keyword evidence="9" id="KW-1185">Reference proteome</keyword>
<feature type="transmembrane region" description="Helical" evidence="6">
    <location>
        <begin position="253"/>
        <end position="272"/>
    </location>
</feature>
<evidence type="ECO:0000313" key="8">
    <source>
        <dbReference type="EMBL" id="CZT12300.1"/>
    </source>
</evidence>
<feature type="transmembrane region" description="Helical" evidence="6">
    <location>
        <begin position="200"/>
        <end position="226"/>
    </location>
</feature>
<evidence type="ECO:0000313" key="9">
    <source>
        <dbReference type="Proteomes" id="UP000178912"/>
    </source>
</evidence>
<evidence type="ECO:0000259" key="7">
    <source>
        <dbReference type="PROSITE" id="PS50801"/>
    </source>
</evidence>
<dbReference type="AlphaFoldDB" id="A0A1E1LPB8"/>
<dbReference type="Pfam" id="PF01740">
    <property type="entry name" value="STAS"/>
    <property type="match status" value="1"/>
</dbReference>
<dbReference type="PROSITE" id="PS50801">
    <property type="entry name" value="STAS"/>
    <property type="match status" value="1"/>
</dbReference>
<evidence type="ECO:0000256" key="3">
    <source>
        <dbReference type="ARBA" id="ARBA00022989"/>
    </source>
</evidence>
<organism evidence="8 9">
    <name type="scientific">Rhynchosporium agropyri</name>
    <dbReference type="NCBI Taxonomy" id="914238"/>
    <lineage>
        <taxon>Eukaryota</taxon>
        <taxon>Fungi</taxon>
        <taxon>Dikarya</taxon>
        <taxon>Ascomycota</taxon>
        <taxon>Pezizomycotina</taxon>
        <taxon>Leotiomycetes</taxon>
        <taxon>Helotiales</taxon>
        <taxon>Ploettnerulaceae</taxon>
        <taxon>Rhynchosporium</taxon>
    </lineage>
</organism>
<dbReference type="Pfam" id="PF00916">
    <property type="entry name" value="Sulfate_transp"/>
    <property type="match status" value="1"/>
</dbReference>
<name>A0A1E1LPB8_9HELO</name>
<protein>
    <submittedName>
        <fullName evidence="8">Related to sulfate permease 2</fullName>
    </submittedName>
</protein>
<dbReference type="EMBL" id="FJUX01000157">
    <property type="protein sequence ID" value="CZT12300.1"/>
    <property type="molecule type" value="Genomic_DNA"/>
</dbReference>
<keyword evidence="3 6" id="KW-1133">Transmembrane helix</keyword>
<feature type="region of interest" description="Disordered" evidence="5">
    <location>
        <begin position="742"/>
        <end position="761"/>
    </location>
</feature>
<evidence type="ECO:0000256" key="6">
    <source>
        <dbReference type="SAM" id="Phobius"/>
    </source>
</evidence>
<dbReference type="InterPro" id="IPR001902">
    <property type="entry name" value="SLC26A/SulP_fam"/>
</dbReference>
<evidence type="ECO:0000256" key="5">
    <source>
        <dbReference type="SAM" id="MobiDB-lite"/>
    </source>
</evidence>
<dbReference type="SUPFAM" id="SSF52091">
    <property type="entry name" value="SpoIIaa-like"/>
    <property type="match status" value="1"/>
</dbReference>
<dbReference type="InterPro" id="IPR002645">
    <property type="entry name" value="STAS_dom"/>
</dbReference>
<proteinExistence type="predicted"/>
<evidence type="ECO:0000256" key="4">
    <source>
        <dbReference type="ARBA" id="ARBA00023136"/>
    </source>
</evidence>
<sequence length="809" mass="89140">MSSASEKLGHALAKGLLIKTEYRKDATETLSKGESVFSTLNAENYIEIEPTAAEYFKEIAPTGKTVMKYCRDLFPFMNWIGHYNLQWFTGDIVAGKPHRTVGAVVVPQGMAYALLAKLPAEYGLYTSFVGFILYWAFATSKDITIGTVAVMSTLVGNIVIKVQKQHKDIPAEEIARTLALVSGCVVLFIGLARIGWIVEWISLTAITAFMTGSAITIGVGQLPALLGIPGINNRGPAYEVFVNVLKGLPKADINAAMGVSALFLLYFIRFGFEFASYRWPSKKKSFFFLSTLRIAFVLLLYILISWLVNRHIGGNAKKAHFKILGKVPRGFQHAGAPKMNTRTISAFASELPATIIVLLIEHIAISKSFGRINNYTINPSQELVAIGFTNVFGPFLGGYPATGSFSRTAIKSKAGVRTPLAGVFTAVVVLLALYALTAVFFYIPMASLAAVIIHAVGDLITPPNVVYQFWEVSPLEVPIFFIGVFVTLFTNIENGIYATIAASGALLLFRISKAKGRFVGRTKVASLTQDSFTKLEARNASSAESEQYSTLSRARDVFLPLDCKDGSNPDVQVKQPHPGVFIYRFNEGFNYPNSQHYMEHLTETIFKETRRTLLDNYAKLGDRPWNDPGPRRGQPAEARTHLPILRAIILDFSAVNNVDVSSVQNLVDVRHQLDRYASPATVGWHFANISSQWTRRALASAGFGYAKFNSPELNWKSIISVAEFDDSASTINSQEKRKLNIEHQSQDDEIRGDSAPRAPAYEKSSANVTVTGKYVPLYGFNRPFFHVDVFAAVEAALLVVEQDENEVPV</sequence>
<feature type="transmembrane region" description="Helical" evidence="6">
    <location>
        <begin position="479"/>
        <end position="509"/>
    </location>
</feature>
<dbReference type="GO" id="GO:0016020">
    <property type="term" value="C:membrane"/>
    <property type="evidence" value="ECO:0007669"/>
    <property type="project" value="UniProtKB-SubCell"/>
</dbReference>
<dbReference type="InterPro" id="IPR036513">
    <property type="entry name" value="STAS_dom_sf"/>
</dbReference>
<dbReference type="InterPro" id="IPR018045">
    <property type="entry name" value="S04_transporter_CS"/>
</dbReference>
<feature type="compositionally biased region" description="Basic and acidic residues" evidence="5">
    <location>
        <begin position="742"/>
        <end position="754"/>
    </location>
</feature>
<accession>A0A1E1LPB8</accession>